<reference evidence="1 2" key="1">
    <citation type="submission" date="2019-03" db="EMBL/GenBank/DDBJ databases">
        <title>Single cell metagenomics reveals metabolic interactions within the superorganism composed of flagellate Streblomastix strix and complex community of Bacteroidetes bacteria on its surface.</title>
        <authorList>
            <person name="Treitli S.C."/>
            <person name="Kolisko M."/>
            <person name="Husnik F."/>
            <person name="Keeling P."/>
            <person name="Hampl V."/>
        </authorList>
    </citation>
    <scope>NUCLEOTIDE SEQUENCE [LARGE SCALE GENOMIC DNA]</scope>
    <source>
        <strain evidence="1">ST1C</strain>
    </source>
</reference>
<dbReference type="Proteomes" id="UP000324800">
    <property type="component" value="Unassembled WGS sequence"/>
</dbReference>
<proteinExistence type="predicted"/>
<name>A0A5J4W0C1_9EUKA</name>
<evidence type="ECO:0000313" key="1">
    <source>
        <dbReference type="EMBL" id="KAA6388295.1"/>
    </source>
</evidence>
<comment type="caution">
    <text evidence="1">The sequence shown here is derived from an EMBL/GenBank/DDBJ whole genome shotgun (WGS) entry which is preliminary data.</text>
</comment>
<evidence type="ECO:0000313" key="2">
    <source>
        <dbReference type="Proteomes" id="UP000324800"/>
    </source>
</evidence>
<dbReference type="EMBL" id="SNRW01004038">
    <property type="protein sequence ID" value="KAA6388295.1"/>
    <property type="molecule type" value="Genomic_DNA"/>
</dbReference>
<sequence>MLGSGIDSNVDKGEYFAVPSESDFNVVRFLPIEVVTVPNAESTGDFPCRSAKNDNVMCLDQKKYEVENRSEIVNIGMSCLTWRDCQNVAHR</sequence>
<protein>
    <submittedName>
        <fullName evidence="1">Uncharacterized protein</fullName>
    </submittedName>
</protein>
<organism evidence="1 2">
    <name type="scientific">Streblomastix strix</name>
    <dbReference type="NCBI Taxonomy" id="222440"/>
    <lineage>
        <taxon>Eukaryota</taxon>
        <taxon>Metamonada</taxon>
        <taxon>Preaxostyla</taxon>
        <taxon>Oxymonadida</taxon>
        <taxon>Streblomastigidae</taxon>
        <taxon>Streblomastix</taxon>
    </lineage>
</organism>
<gene>
    <name evidence="1" type="ORF">EZS28_016175</name>
</gene>
<dbReference type="AlphaFoldDB" id="A0A5J4W0C1"/>
<accession>A0A5J4W0C1</accession>